<dbReference type="EMBL" id="CYXP01000001">
    <property type="protein sequence ID" value="CUM77424.1"/>
    <property type="molecule type" value="Genomic_DNA"/>
</dbReference>
<proteinExistence type="predicted"/>
<evidence type="ECO:0000313" key="1">
    <source>
        <dbReference type="EMBL" id="CUM77424.1"/>
    </source>
</evidence>
<protein>
    <submittedName>
        <fullName evidence="1">Uncharacterized protein</fullName>
    </submittedName>
</protein>
<reference evidence="3 4" key="1">
    <citation type="submission" date="2015-09" db="EMBL/GenBank/DDBJ databases">
        <authorList>
            <consortium name="Pathogen Informatics"/>
        </authorList>
    </citation>
    <scope>NUCLEOTIDE SEQUENCE [LARGE SCALE GENOMIC DNA]</scope>
    <source>
        <strain evidence="2 3">2789STDY5608822</strain>
        <strain evidence="1 4">2789STDY5608872</strain>
    </source>
</reference>
<dbReference type="Proteomes" id="UP000095591">
    <property type="component" value="Unassembled WGS sequence"/>
</dbReference>
<dbReference type="AlphaFoldDB" id="A0A174EQ77"/>
<dbReference type="Proteomes" id="UP000095455">
    <property type="component" value="Unassembled WGS sequence"/>
</dbReference>
<dbReference type="EMBL" id="CYYK01000007">
    <property type="protein sequence ID" value="CUO38746.1"/>
    <property type="molecule type" value="Genomic_DNA"/>
</dbReference>
<gene>
    <name evidence="2" type="ORF">ERS852380_02173</name>
    <name evidence="1" type="ORF">ERS852429_00506</name>
</gene>
<evidence type="ECO:0000313" key="2">
    <source>
        <dbReference type="EMBL" id="CUO38746.1"/>
    </source>
</evidence>
<sequence>MEILIYLCIQFTLWTFILVNGHNGSILVRI</sequence>
<organism evidence="1 4">
    <name type="scientific">Parabacteroides distasonis</name>
    <dbReference type="NCBI Taxonomy" id="823"/>
    <lineage>
        <taxon>Bacteria</taxon>
        <taxon>Pseudomonadati</taxon>
        <taxon>Bacteroidota</taxon>
        <taxon>Bacteroidia</taxon>
        <taxon>Bacteroidales</taxon>
        <taxon>Tannerellaceae</taxon>
        <taxon>Parabacteroides</taxon>
    </lineage>
</organism>
<accession>A0A174EQ77</accession>
<name>A0A174EQ77_PARDI</name>
<evidence type="ECO:0000313" key="4">
    <source>
        <dbReference type="Proteomes" id="UP000095591"/>
    </source>
</evidence>
<evidence type="ECO:0000313" key="3">
    <source>
        <dbReference type="Proteomes" id="UP000095455"/>
    </source>
</evidence>